<sequence length="615" mass="66252">MPTSDMSVTSSDFLSALPSIVSAIPKDWYGTTFANLALKSRKPWSEELLKLIQEKKNGITKEDLDALGNAEDYWRVSSNISCLLECYYAVLYSTTISNIFTFTSSRMPAIAAARCGEVCLVGSSPLFTKEHMEIIETLNLKITQTTTLPPSISPNTIYVNYIPEGTAESPPPLSGDGYDATVFAGILVIHNDDKIPPADVLVTRKRMSCPFTTPLCSSILNSLSGGQPAPVVASDPTEFLTHLQKMSGSTCPIPPRTFGAGLPALCSMWSSMLTLGSVDVLMASTAYGGSSQLTDLMTLQNPNFNKYTFDIQGEADFVESVSLTLDKLKESGTGEYVVIMTEIPTNPDMKVPSLKKFITLLNSYKSSTSKNVILLVDTTFAPASSVISKVQSIDPDFTCMAFVSMSKSVSRGLTCAGGIVGSHTDLSSKVMQAVVKVSDALDSAATVYQVNTLVENHTGVEQRNRDAYNLAKEVGEVLCSQVKKSTGVDMPLAFVTAANASDGFTTSTFSFNLPPPPNASDEDKAGLAQKFVDVLQLDTELFKPCVSFGQDNRKCYATVPATSTQGAIKEEDKIKQAKGGVQLTRLSFPVSMDERVKDVVREAVGRLYEEMPGSV</sequence>
<dbReference type="Proteomes" id="UP001165160">
    <property type="component" value="Unassembled WGS sequence"/>
</dbReference>
<reference evidence="2" key="1">
    <citation type="journal article" date="2023" name="Commun. Biol.">
        <title>Genome analysis of Parmales, the sister group of diatoms, reveals the evolutionary specialization of diatoms from phago-mixotrophs to photoautotrophs.</title>
        <authorList>
            <person name="Ban H."/>
            <person name="Sato S."/>
            <person name="Yoshikawa S."/>
            <person name="Yamada K."/>
            <person name="Nakamura Y."/>
            <person name="Ichinomiya M."/>
            <person name="Sato N."/>
            <person name="Blanc-Mathieu R."/>
            <person name="Endo H."/>
            <person name="Kuwata A."/>
            <person name="Ogata H."/>
        </authorList>
    </citation>
    <scope>NUCLEOTIDE SEQUENCE [LARGE SCALE GENOMIC DNA]</scope>
    <source>
        <strain evidence="2">NIES 3699</strain>
    </source>
</reference>
<dbReference type="SUPFAM" id="SSF53383">
    <property type="entry name" value="PLP-dependent transferases"/>
    <property type="match status" value="1"/>
</dbReference>
<dbReference type="Gene3D" id="3.40.640.10">
    <property type="entry name" value="Type I PLP-dependent aspartate aminotransferase-like (Major domain)"/>
    <property type="match status" value="1"/>
</dbReference>
<organism evidence="1 2">
    <name type="scientific">Triparma verrucosa</name>
    <dbReference type="NCBI Taxonomy" id="1606542"/>
    <lineage>
        <taxon>Eukaryota</taxon>
        <taxon>Sar</taxon>
        <taxon>Stramenopiles</taxon>
        <taxon>Ochrophyta</taxon>
        <taxon>Bolidophyceae</taxon>
        <taxon>Parmales</taxon>
        <taxon>Triparmaceae</taxon>
        <taxon>Triparma</taxon>
    </lineage>
</organism>
<keyword evidence="2" id="KW-1185">Reference proteome</keyword>
<proteinExistence type="predicted"/>
<evidence type="ECO:0008006" key="3">
    <source>
        <dbReference type="Google" id="ProtNLM"/>
    </source>
</evidence>
<gene>
    <name evidence="1" type="ORF">TrVE_jg6067</name>
</gene>
<dbReference type="EMBL" id="BRXX01000218">
    <property type="protein sequence ID" value="GMH98457.1"/>
    <property type="molecule type" value="Genomic_DNA"/>
</dbReference>
<dbReference type="InterPro" id="IPR015424">
    <property type="entry name" value="PyrdxlP-dep_Trfase"/>
</dbReference>
<comment type="caution">
    <text evidence="1">The sequence shown here is derived from an EMBL/GenBank/DDBJ whole genome shotgun (WGS) entry which is preliminary data.</text>
</comment>
<accession>A0A9W7BXN5</accession>
<name>A0A9W7BXN5_9STRA</name>
<dbReference type="AlphaFoldDB" id="A0A9W7BXN5"/>
<evidence type="ECO:0000313" key="1">
    <source>
        <dbReference type="EMBL" id="GMH98457.1"/>
    </source>
</evidence>
<dbReference type="InterPro" id="IPR015421">
    <property type="entry name" value="PyrdxlP-dep_Trfase_major"/>
</dbReference>
<protein>
    <recommendedName>
        <fullName evidence="3">Cystathionine beta-synthase</fullName>
    </recommendedName>
</protein>
<evidence type="ECO:0000313" key="2">
    <source>
        <dbReference type="Proteomes" id="UP001165160"/>
    </source>
</evidence>